<dbReference type="OrthoDB" id="5412936at2759"/>
<gene>
    <name evidence="2" type="ORF">P170DRAFT_463696</name>
</gene>
<dbReference type="RefSeq" id="XP_024705814.1">
    <property type="nucleotide sequence ID" value="XM_024852184.1"/>
</dbReference>
<evidence type="ECO:0000256" key="1">
    <source>
        <dbReference type="SAM" id="Phobius"/>
    </source>
</evidence>
<proteinExistence type="predicted"/>
<evidence type="ECO:0000313" key="2">
    <source>
        <dbReference type="EMBL" id="PLB50512.1"/>
    </source>
</evidence>
<comment type="caution">
    <text evidence="2">The sequence shown here is derived from an EMBL/GenBank/DDBJ whole genome shotgun (WGS) entry which is preliminary data.</text>
</comment>
<keyword evidence="1" id="KW-0472">Membrane</keyword>
<dbReference type="GeneID" id="36559882"/>
<sequence length="635" mass="72936">MIDAETTKLRLRNYYGHKNLAEVESAIQAFRKENGTHTKLLLPWLWTIGYFILVFQFRVNDYCDEIKMNISKEGAGTAKQRLIRMMYRQYQIFTDYTVEESWSLYHIEGAMMCGSLEEDDEQLTEADQITDSVAVQSLRNRIARNCAKAKFLEVEFPPLELPNFGPVNRTAILNHILSTAGREIPRFTRFFGDVDRRRVVQILEEGLSPAVRRICDEGLFDIESIKSIHLVGEDPASSRHAGVYIHILSPSENALAFWLYIGQSIVLKDRVRLHKSRRHQSQHASLHYFIWNTTMRKKSDFVTLYTASHDELCPTHRQLLLNLAEMWMCCLFQTLSTVHLEKYLPTPGPKPWAGHHLNVALPLFQSFTDSPDQDAVSRQTFTELLRSTDPEIRQWAESLRDAYNQLRNSPDPNLRDYWNQQMRYSMDQDAIAQQAKSISHIQQYLSGKSCQVKFGLTCGQFTFAIPQGLELEFKQGDQVVIQFHLASSEHPRKHVGDARGTDPACRLAVSISGHDGQGRFHAWLLVKGAYKTLCKMNTLVDILEGRAETSLHMSQLNYATSRGTTETAWENFIFKSSCGLGGKYPEGESHTREDYIERDPINQVSRWRNWLPQGQFLPRRTVPPSAGDELLFLVI</sequence>
<feature type="transmembrane region" description="Helical" evidence="1">
    <location>
        <begin position="40"/>
        <end position="59"/>
    </location>
</feature>
<keyword evidence="3" id="KW-1185">Reference proteome</keyword>
<dbReference type="VEuPathDB" id="FungiDB:P170DRAFT_463696"/>
<dbReference type="EMBL" id="MSFO01000003">
    <property type="protein sequence ID" value="PLB50512.1"/>
    <property type="molecule type" value="Genomic_DNA"/>
</dbReference>
<organism evidence="2 3">
    <name type="scientific">Aspergillus steynii IBT 23096</name>
    <dbReference type="NCBI Taxonomy" id="1392250"/>
    <lineage>
        <taxon>Eukaryota</taxon>
        <taxon>Fungi</taxon>
        <taxon>Dikarya</taxon>
        <taxon>Ascomycota</taxon>
        <taxon>Pezizomycotina</taxon>
        <taxon>Eurotiomycetes</taxon>
        <taxon>Eurotiomycetidae</taxon>
        <taxon>Eurotiales</taxon>
        <taxon>Aspergillaceae</taxon>
        <taxon>Aspergillus</taxon>
        <taxon>Aspergillus subgen. Circumdati</taxon>
    </lineage>
</organism>
<protein>
    <submittedName>
        <fullName evidence="2">Uncharacterized protein</fullName>
    </submittedName>
</protein>
<evidence type="ECO:0000313" key="3">
    <source>
        <dbReference type="Proteomes" id="UP000234275"/>
    </source>
</evidence>
<dbReference type="STRING" id="1392250.A0A2I2GCB2"/>
<reference evidence="2 3" key="1">
    <citation type="submission" date="2016-12" db="EMBL/GenBank/DDBJ databases">
        <title>The genomes of Aspergillus section Nigri reveals drivers in fungal speciation.</title>
        <authorList>
            <consortium name="DOE Joint Genome Institute"/>
            <person name="Vesth T.C."/>
            <person name="Nybo J."/>
            <person name="Theobald S."/>
            <person name="Brandl J."/>
            <person name="Frisvad J.C."/>
            <person name="Nielsen K.F."/>
            <person name="Lyhne E.K."/>
            <person name="Kogle M.E."/>
            <person name="Kuo A."/>
            <person name="Riley R."/>
            <person name="Clum A."/>
            <person name="Nolan M."/>
            <person name="Lipzen A."/>
            <person name="Salamov A."/>
            <person name="Henrissat B."/>
            <person name="Wiebenga A."/>
            <person name="De Vries R.P."/>
            <person name="Grigoriev I.V."/>
            <person name="Mortensen U.H."/>
            <person name="Andersen M.R."/>
            <person name="Baker S.E."/>
        </authorList>
    </citation>
    <scope>NUCLEOTIDE SEQUENCE [LARGE SCALE GENOMIC DNA]</scope>
    <source>
        <strain evidence="2 3">IBT 23096</strain>
    </source>
</reference>
<accession>A0A2I2GCB2</accession>
<dbReference type="Proteomes" id="UP000234275">
    <property type="component" value="Unassembled WGS sequence"/>
</dbReference>
<dbReference type="AlphaFoldDB" id="A0A2I2GCB2"/>
<keyword evidence="1" id="KW-1133">Transmembrane helix</keyword>
<name>A0A2I2GCB2_9EURO</name>
<keyword evidence="1" id="KW-0812">Transmembrane</keyword>